<dbReference type="RefSeq" id="WP_204446029.1">
    <property type="nucleotide sequence ID" value="NZ_JACJKY010000008.1"/>
</dbReference>
<reference evidence="2" key="2">
    <citation type="journal article" date="2021" name="Sci. Rep.">
        <title>The distribution of antibiotic resistance genes in chicken gut microbiota commensals.</title>
        <authorList>
            <person name="Juricova H."/>
            <person name="Matiasovicova J."/>
            <person name="Kubasova T."/>
            <person name="Cejkova D."/>
            <person name="Rychlik I."/>
        </authorList>
    </citation>
    <scope>NUCLEOTIDE SEQUENCE</scope>
    <source>
        <strain evidence="2">An559</strain>
    </source>
</reference>
<reference evidence="2" key="1">
    <citation type="submission" date="2020-08" db="EMBL/GenBank/DDBJ databases">
        <authorList>
            <person name="Cejkova D."/>
            <person name="Kubasova T."/>
            <person name="Jahodarova E."/>
            <person name="Rychlik I."/>
        </authorList>
    </citation>
    <scope>NUCLEOTIDE SEQUENCE</scope>
    <source>
        <strain evidence="2">An559</strain>
    </source>
</reference>
<dbReference type="Proteomes" id="UP000774750">
    <property type="component" value="Unassembled WGS sequence"/>
</dbReference>
<evidence type="ECO:0000313" key="3">
    <source>
        <dbReference type="Proteomes" id="UP000774750"/>
    </source>
</evidence>
<dbReference type="EMBL" id="JACJKY010000008">
    <property type="protein sequence ID" value="MBM6920777.1"/>
    <property type="molecule type" value="Genomic_DNA"/>
</dbReference>
<dbReference type="AlphaFoldDB" id="A0A938X4V1"/>
<accession>A0A938X4V1</accession>
<dbReference type="InterPro" id="IPR014820">
    <property type="entry name" value="PriCT_1"/>
</dbReference>
<evidence type="ECO:0000259" key="1">
    <source>
        <dbReference type="SMART" id="SM00942"/>
    </source>
</evidence>
<dbReference type="PANTHER" id="PTHR34985:SF1">
    <property type="entry name" value="SLR0554 PROTEIN"/>
    <property type="match status" value="1"/>
</dbReference>
<dbReference type="InterPro" id="IPR007936">
    <property type="entry name" value="VapE-like_dom"/>
</dbReference>
<dbReference type="SMART" id="SM00942">
    <property type="entry name" value="PriCT_1"/>
    <property type="match status" value="1"/>
</dbReference>
<dbReference type="PANTHER" id="PTHR34985">
    <property type="entry name" value="SLR0554 PROTEIN"/>
    <property type="match status" value="1"/>
</dbReference>
<comment type="caution">
    <text evidence="2">The sequence shown here is derived from an EMBL/GenBank/DDBJ whole genome shotgun (WGS) entry which is preliminary data.</text>
</comment>
<dbReference type="InterPro" id="IPR027417">
    <property type="entry name" value="P-loop_NTPase"/>
</dbReference>
<protein>
    <submittedName>
        <fullName evidence="2">Primase C-terminal domain-containing protein</fullName>
    </submittedName>
</protein>
<organism evidence="2 3">
    <name type="scientific">Merdimmobilis hominis</name>
    <dbReference type="NCBI Taxonomy" id="2897707"/>
    <lineage>
        <taxon>Bacteria</taxon>
        <taxon>Bacillati</taxon>
        <taxon>Bacillota</taxon>
        <taxon>Clostridia</taxon>
        <taxon>Eubacteriales</taxon>
        <taxon>Oscillospiraceae</taxon>
        <taxon>Merdimmobilis</taxon>
    </lineage>
</organism>
<name>A0A938X4V1_9FIRM</name>
<proteinExistence type="predicted"/>
<sequence length="715" mass="82795">MAGQVLFTLYYNHFRSELKNTKYPLCKEVHTVDDLKGVVAYDHVCALYQDGHRKIANFIQSNCSMFDVDNTESDNSELWTTPDDVRKAFPNVPFYVCYSRNHMKQKKDKAPRPKFHVYFAHSVINNSQEYAQLKQKVCSYFPAFDDNAKDSARFFIGVENPQIEFFDGNVLLSDFMETVKPSVKDVSAKGESNIIPEGRRNATLYQFAVRALVRYGENPAYLMFTKESQKCSPPLDEKELSGIWKSALKFYRGTVLLSPDYVSPAQYNFSVSQNKSPLPIADMYIWQNLKIRVGRDKRWCIEVTRLFLQAFGIHIRINDMNCRIEIDGLPPEYSGEDALSLLVTLIYDSAIMMGYRYVNEKHIYNHLSVIANENRYHPVLECINAQLWDGNDRLAELYRIMGLSDEFHKTLVKKWALQTIAVLYNTQDHPVSAQGVLVLQGEQGIGKTELFRHLAVFDKFFKGGATLDMSNKDSTMSATKVWICELGEIDSTTKKEQSALKAFLTEQTDRYREPYARHETIRPRRTSFCGTVNPKEYLRDVTGNRRFWTIPIEKMDTNAIFSYSSEWYLQFWRQIYQEYKKNPKGHLLTPEEQDRVNCLNANFETDVYGEDEFISLFDTTADLSRWGRRTAAEIADILNKRYKGLNIRSESIGRQLIPRLEKRTGQVFKRSSSNGKRYINCPPLSVSIDDDSDSYSFAPFTSEDFRDFTDEDVIF</sequence>
<keyword evidence="3" id="KW-1185">Reference proteome</keyword>
<gene>
    <name evidence="2" type="ORF">H6A12_06395</name>
</gene>
<dbReference type="SUPFAM" id="SSF52540">
    <property type="entry name" value="P-loop containing nucleoside triphosphate hydrolases"/>
    <property type="match status" value="1"/>
</dbReference>
<evidence type="ECO:0000313" key="2">
    <source>
        <dbReference type="EMBL" id="MBM6920777.1"/>
    </source>
</evidence>
<feature type="domain" description="Primase C-terminal 1" evidence="1">
    <location>
        <begin position="191"/>
        <end position="252"/>
    </location>
</feature>
<dbReference type="Pfam" id="PF05272">
    <property type="entry name" value="VapE-like_dom"/>
    <property type="match status" value="1"/>
</dbReference>